<proteinExistence type="predicted"/>
<dbReference type="Proteomes" id="UP000600071">
    <property type="component" value="Unassembled WGS sequence"/>
</dbReference>
<organism evidence="2 3">
    <name type="scientific">Pyrodictium delaneyi</name>
    <dbReference type="NCBI Taxonomy" id="1273541"/>
    <lineage>
        <taxon>Archaea</taxon>
        <taxon>Thermoproteota</taxon>
        <taxon>Thermoprotei</taxon>
        <taxon>Desulfurococcales</taxon>
        <taxon>Pyrodictiaceae</taxon>
        <taxon>Pyrodictium</taxon>
    </lineage>
</organism>
<feature type="domain" description="CN hydrolase" evidence="1">
    <location>
        <begin position="15"/>
        <end position="255"/>
    </location>
</feature>
<dbReference type="Pfam" id="PF00795">
    <property type="entry name" value="CN_hydrolase"/>
    <property type="match status" value="1"/>
</dbReference>
<dbReference type="InterPro" id="IPR003010">
    <property type="entry name" value="C-N_Hydrolase"/>
</dbReference>
<dbReference type="Gene3D" id="3.60.110.10">
    <property type="entry name" value="Carbon-nitrogen hydrolase"/>
    <property type="match status" value="1"/>
</dbReference>
<dbReference type="SUPFAM" id="SSF56317">
    <property type="entry name" value="Carbon-nitrogen hydrolase"/>
    <property type="match status" value="1"/>
</dbReference>
<dbReference type="PROSITE" id="PS50263">
    <property type="entry name" value="CN_HYDROLASE"/>
    <property type="match status" value="1"/>
</dbReference>
<name>A0A832ZSP4_9CREN</name>
<accession>A0A832ZSP4</accession>
<protein>
    <submittedName>
        <fullName evidence="2">Nitrilase</fullName>
    </submittedName>
</protein>
<dbReference type="InterPro" id="IPR036526">
    <property type="entry name" value="C-N_Hydrolase_sf"/>
</dbReference>
<dbReference type="AlphaFoldDB" id="A0A832ZSP4"/>
<dbReference type="PANTHER" id="PTHR23088:SF27">
    <property type="entry name" value="DEAMINATED GLUTATHIONE AMIDASE"/>
    <property type="match status" value="1"/>
</dbReference>
<reference evidence="2" key="1">
    <citation type="journal article" date="2020" name="ISME J.">
        <title>Gammaproteobacteria mediating utilization of methyl-, sulfur- and petroleum organic compounds in deep ocean hydrothermal plumes.</title>
        <authorList>
            <person name="Zhou Z."/>
            <person name="Liu Y."/>
            <person name="Pan J."/>
            <person name="Cron B.R."/>
            <person name="Toner B.M."/>
            <person name="Anantharaman K."/>
            <person name="Breier J.A."/>
            <person name="Dick G.J."/>
            <person name="Li M."/>
        </authorList>
    </citation>
    <scope>NUCLEOTIDE SEQUENCE</scope>
    <source>
        <strain evidence="2">SZUA-1523</strain>
    </source>
</reference>
<evidence type="ECO:0000313" key="3">
    <source>
        <dbReference type="Proteomes" id="UP000600071"/>
    </source>
</evidence>
<dbReference type="PANTHER" id="PTHR23088">
    <property type="entry name" value="NITRILASE-RELATED"/>
    <property type="match status" value="1"/>
</dbReference>
<evidence type="ECO:0000313" key="2">
    <source>
        <dbReference type="EMBL" id="HIQ23783.1"/>
    </source>
</evidence>
<dbReference type="EMBL" id="DQVR01000040">
    <property type="protein sequence ID" value="HIQ23783.1"/>
    <property type="molecule type" value="Genomic_DNA"/>
</dbReference>
<comment type="caution">
    <text evidence="2">The sequence shown here is derived from an EMBL/GenBank/DDBJ whole genome shotgun (WGS) entry which is preliminary data.</text>
</comment>
<gene>
    <name evidence="2" type="ORF">EYH50_01880</name>
</gene>
<evidence type="ECO:0000259" key="1">
    <source>
        <dbReference type="PROSITE" id="PS50263"/>
    </source>
</evidence>
<sequence length="292" mass="31778">MVVSIEACWWVTLWVRVGLLQYTPGRSPRESGVRVKELLSRARVGADVVLLPEYANVYPAGVPAEELRGRAESLEESVFAGALEWAAAEYGVYVFSGFLERSDGCVYSSVVVARPSGRVEVVHRKVVLFDALGYRESDVLCRGGGPPRLVEVAGLRVGAIVCFELRFPEMARGLALQGAELVLVPAAWYRGPGKEEQLRFLAQARASENTVYLAVASMTGPDFVGRSMLVDPLGFVAVDAGAREAYIEAVVDIDYLRGVRKALPLLELQPVARQAMELALEKAKPTEDEHGG</sequence>